<dbReference type="Proteomes" id="UP000630923">
    <property type="component" value="Unassembled WGS sequence"/>
</dbReference>
<evidence type="ECO:0000256" key="4">
    <source>
        <dbReference type="ARBA" id="ARBA00025707"/>
    </source>
</evidence>
<dbReference type="Gene3D" id="3.40.50.150">
    <property type="entry name" value="Vaccinia Virus protein VP39"/>
    <property type="match status" value="1"/>
</dbReference>
<evidence type="ECO:0000313" key="8">
    <source>
        <dbReference type="Proteomes" id="UP000630923"/>
    </source>
</evidence>
<comment type="pathway">
    <text evidence="4">Phospholipid metabolism.</text>
</comment>
<comment type="pathway">
    <text evidence="1">Lipid metabolism.</text>
</comment>
<feature type="domain" description="Methyltransferase" evidence="6">
    <location>
        <begin position="101"/>
        <end position="214"/>
    </location>
</feature>
<dbReference type="CDD" id="cd02440">
    <property type="entry name" value="AdoMet_MTases"/>
    <property type="match status" value="1"/>
</dbReference>
<dbReference type="SUPFAM" id="SSF53335">
    <property type="entry name" value="S-adenosyl-L-methionine-dependent methyltransferases"/>
    <property type="match status" value="1"/>
</dbReference>
<dbReference type="AlphaFoldDB" id="A0A919AJV2"/>
<proteinExistence type="predicted"/>
<evidence type="ECO:0000256" key="5">
    <source>
        <dbReference type="SAM" id="MobiDB-lite"/>
    </source>
</evidence>
<feature type="region of interest" description="Disordered" evidence="5">
    <location>
        <begin position="32"/>
        <end position="64"/>
    </location>
</feature>
<dbReference type="GO" id="GO:0008168">
    <property type="term" value="F:methyltransferase activity"/>
    <property type="evidence" value="ECO:0007669"/>
    <property type="project" value="UniProtKB-KW"/>
</dbReference>
<dbReference type="RefSeq" id="WP_191249874.1">
    <property type="nucleotide sequence ID" value="NZ_BNCI01000001.1"/>
</dbReference>
<feature type="compositionally biased region" description="Basic and acidic residues" evidence="5">
    <location>
        <begin position="45"/>
        <end position="63"/>
    </location>
</feature>
<comment type="caution">
    <text evidence="7">The sequence shown here is derived from an EMBL/GenBank/DDBJ whole genome shotgun (WGS) entry which is preliminary data.</text>
</comment>
<sequence length="331" mass="37391">MSKQKGKKVKLPLKLRLAAWWEGYDPEELRSRLAARMPEEPTAPAKEKPKKEAAPIPQDRSELDPWDADTINIAQYIWGEGFCGPGGPEYIVALSKLLALSPEMSMLEIGAGLGGRARVLADKFGVWMTGFEENDMMVAKGRELSKMAGMEKKAEIVKYDPSVHEGFLRNFDRALAKESLYTIQDKSKIIGQVEEKLKPGGLFLITDYVLSSEAVVGKESYGEWKVGERYNPYPILTSDYEEILKSKRLQVRVSEDISDQYITMINQAWAGADKVAAKLAKEEDGARLIQVLMKEAEYWTRRKKMLESGDLRLWRFVANKKDSGPGMMSDW</sequence>
<gene>
    <name evidence="7" type="ORF">GCM10017044_03930</name>
</gene>
<keyword evidence="8" id="KW-1185">Reference proteome</keyword>
<dbReference type="PANTHER" id="PTHR44307:SF2">
    <property type="entry name" value="PHOSPHOETHANOLAMINE METHYLTRANSFERASE ISOFORM X1"/>
    <property type="match status" value="1"/>
</dbReference>
<dbReference type="InterPro" id="IPR025714">
    <property type="entry name" value="Methyltranfer_dom"/>
</dbReference>
<dbReference type="Pfam" id="PF13847">
    <property type="entry name" value="Methyltransf_31"/>
    <property type="match status" value="1"/>
</dbReference>
<dbReference type="InterPro" id="IPR029063">
    <property type="entry name" value="SAM-dependent_MTases_sf"/>
</dbReference>
<accession>A0A919AJV2</accession>
<evidence type="ECO:0000256" key="1">
    <source>
        <dbReference type="ARBA" id="ARBA00005189"/>
    </source>
</evidence>
<dbReference type="GO" id="GO:0032259">
    <property type="term" value="P:methylation"/>
    <property type="evidence" value="ECO:0007669"/>
    <property type="project" value="UniProtKB-KW"/>
</dbReference>
<organism evidence="7 8">
    <name type="scientific">Kordiimonas sediminis</name>
    <dbReference type="NCBI Taxonomy" id="1735581"/>
    <lineage>
        <taxon>Bacteria</taxon>
        <taxon>Pseudomonadati</taxon>
        <taxon>Pseudomonadota</taxon>
        <taxon>Alphaproteobacteria</taxon>
        <taxon>Kordiimonadales</taxon>
        <taxon>Kordiimonadaceae</taxon>
        <taxon>Kordiimonas</taxon>
    </lineage>
</organism>
<protein>
    <recommendedName>
        <fullName evidence="6">Methyltransferase domain-containing protein</fullName>
    </recommendedName>
</protein>
<keyword evidence="3" id="KW-0808">Transferase</keyword>
<evidence type="ECO:0000256" key="3">
    <source>
        <dbReference type="ARBA" id="ARBA00022679"/>
    </source>
</evidence>
<evidence type="ECO:0000259" key="6">
    <source>
        <dbReference type="Pfam" id="PF13847"/>
    </source>
</evidence>
<keyword evidence="2" id="KW-0489">Methyltransferase</keyword>
<dbReference type="PANTHER" id="PTHR44307">
    <property type="entry name" value="PHOSPHOETHANOLAMINE METHYLTRANSFERASE"/>
    <property type="match status" value="1"/>
</dbReference>
<name>A0A919AJV2_9PROT</name>
<dbReference type="EMBL" id="BNCI01000001">
    <property type="protein sequence ID" value="GHF13165.1"/>
    <property type="molecule type" value="Genomic_DNA"/>
</dbReference>
<evidence type="ECO:0000256" key="2">
    <source>
        <dbReference type="ARBA" id="ARBA00022603"/>
    </source>
</evidence>
<evidence type="ECO:0000313" key="7">
    <source>
        <dbReference type="EMBL" id="GHF13165.1"/>
    </source>
</evidence>
<reference evidence="7" key="1">
    <citation type="journal article" date="2014" name="Int. J. Syst. Evol. Microbiol.">
        <title>Complete genome sequence of Corynebacterium casei LMG S-19264T (=DSM 44701T), isolated from a smear-ripened cheese.</title>
        <authorList>
            <consortium name="US DOE Joint Genome Institute (JGI-PGF)"/>
            <person name="Walter F."/>
            <person name="Albersmeier A."/>
            <person name="Kalinowski J."/>
            <person name="Ruckert C."/>
        </authorList>
    </citation>
    <scope>NUCLEOTIDE SEQUENCE</scope>
    <source>
        <strain evidence="7">KCTC 42590</strain>
    </source>
</reference>
<reference evidence="7" key="2">
    <citation type="submission" date="2020-09" db="EMBL/GenBank/DDBJ databases">
        <authorList>
            <person name="Sun Q."/>
            <person name="Kim S."/>
        </authorList>
    </citation>
    <scope>NUCLEOTIDE SEQUENCE</scope>
    <source>
        <strain evidence="7">KCTC 42590</strain>
    </source>
</reference>